<dbReference type="InterPro" id="IPR011990">
    <property type="entry name" value="TPR-like_helical_dom_sf"/>
</dbReference>
<feature type="transmembrane region" description="Helical" evidence="2">
    <location>
        <begin position="68"/>
        <end position="86"/>
    </location>
</feature>
<dbReference type="OrthoDB" id="9807628at2"/>
<protein>
    <submittedName>
        <fullName evidence="4">VWA domain-containing protein</fullName>
    </submittedName>
</protein>
<dbReference type="InterPro" id="IPR002035">
    <property type="entry name" value="VWF_A"/>
</dbReference>
<name>A0A5J6WS03_MORMI</name>
<dbReference type="KEGG" id="mmaa:FR932_20445"/>
<evidence type="ECO:0000259" key="3">
    <source>
        <dbReference type="PROSITE" id="PS50234"/>
    </source>
</evidence>
<feature type="domain" description="VWFA" evidence="3">
    <location>
        <begin position="98"/>
        <end position="294"/>
    </location>
</feature>
<dbReference type="AlphaFoldDB" id="A0A5J6WS03"/>
<gene>
    <name evidence="4" type="ORF">FR932_20445</name>
</gene>
<evidence type="ECO:0000313" key="5">
    <source>
        <dbReference type="Proteomes" id="UP000327424"/>
    </source>
</evidence>
<evidence type="ECO:0000256" key="1">
    <source>
        <dbReference type="SAM" id="MobiDB-lite"/>
    </source>
</evidence>
<dbReference type="PANTHER" id="PTHR22550:SF14">
    <property type="entry name" value="VWFA DOMAIN-CONTAINING PROTEIN"/>
    <property type="match status" value="1"/>
</dbReference>
<dbReference type="PROSITE" id="PS50234">
    <property type="entry name" value="VWFA"/>
    <property type="match status" value="1"/>
</dbReference>
<dbReference type="Gene3D" id="1.25.40.10">
    <property type="entry name" value="Tetratricopeptide repeat domain"/>
    <property type="match status" value="1"/>
</dbReference>
<dbReference type="Proteomes" id="UP000327424">
    <property type="component" value="Chromosome"/>
</dbReference>
<keyword evidence="2" id="KW-1133">Transmembrane helix</keyword>
<proteinExistence type="predicted"/>
<dbReference type="EMBL" id="CP044399">
    <property type="protein sequence ID" value="QFI40018.1"/>
    <property type="molecule type" value="Genomic_DNA"/>
</dbReference>
<dbReference type="Pfam" id="PF13519">
    <property type="entry name" value="VWA_2"/>
    <property type="match status" value="1"/>
</dbReference>
<dbReference type="SUPFAM" id="SSF53300">
    <property type="entry name" value="vWA-like"/>
    <property type="match status" value="1"/>
</dbReference>
<keyword evidence="2" id="KW-0812">Transmembrane</keyword>
<feature type="transmembrane region" description="Helical" evidence="2">
    <location>
        <begin position="339"/>
        <end position="359"/>
    </location>
</feature>
<accession>A0A5J6WS03</accession>
<organism evidence="4 5">
    <name type="scientific">Moritella marina ATCC 15381</name>
    <dbReference type="NCBI Taxonomy" id="1202962"/>
    <lineage>
        <taxon>Bacteria</taxon>
        <taxon>Pseudomonadati</taxon>
        <taxon>Pseudomonadota</taxon>
        <taxon>Gammaproteobacteria</taxon>
        <taxon>Alteromonadales</taxon>
        <taxon>Moritellaceae</taxon>
        <taxon>Moritella</taxon>
    </lineage>
</organism>
<dbReference type="Gene3D" id="3.40.50.410">
    <property type="entry name" value="von Willebrand factor, type A domain"/>
    <property type="match status" value="1"/>
</dbReference>
<keyword evidence="2" id="KW-0472">Membrane</keyword>
<dbReference type="RefSeq" id="WP_019441411.1">
    <property type="nucleotide sequence ID" value="NZ_ALOE01000017.1"/>
</dbReference>
<dbReference type="InterPro" id="IPR036465">
    <property type="entry name" value="vWFA_dom_sf"/>
</dbReference>
<feature type="region of interest" description="Disordered" evidence="1">
    <location>
        <begin position="506"/>
        <end position="531"/>
    </location>
</feature>
<evidence type="ECO:0000313" key="4">
    <source>
        <dbReference type="EMBL" id="QFI40018.1"/>
    </source>
</evidence>
<dbReference type="SMART" id="SM00327">
    <property type="entry name" value="VWA"/>
    <property type="match status" value="1"/>
</dbReference>
<feature type="transmembrane region" description="Helical" evidence="2">
    <location>
        <begin position="311"/>
        <end position="327"/>
    </location>
</feature>
<dbReference type="PANTHER" id="PTHR22550">
    <property type="entry name" value="SPORE GERMINATION PROTEIN"/>
    <property type="match status" value="1"/>
</dbReference>
<feature type="transmembrane region" description="Helical" evidence="2">
    <location>
        <begin position="12"/>
        <end position="32"/>
    </location>
</feature>
<sequence length="584" mass="65788">MYFSIIWQNFHFIRPFWLLAFVPFVLFFVINFQQKKSQESRLKDFPPHLAAALTVGEQGWKKLLPLKLWGFLVVLAIIIAAGPSWLRQASPFGEDTAPLVIVLDVSESMLQQDIQPSRLVRAKQKISDLLALREGGSTALVVYAGSAHTAMALTRDNAIFTPLLQAVSPKIMPRKGKFAEYSLANIDTLLAAERSKGNPGSVLLITDGLGSDTKARFVDYFNGSINNNTSTTNSNLNSQQSPPLLLVLGVGNSEQAVSVPFDADGLKSLAKSASGYYQPISTDNSDVEWIQDNIQQFMLLSNDNAQPWADMGYNLVFLLALLFLLWFRRGWTINWSLQSVLLLFALTYFPVPPVLANAATSNTTFENMSSENLSSENKAQMTNSVKEGLQPQWRFADLWMTADQQGQYYFNRGDYAQAAVRFDDLMWKASAYYFAEEFDLARRYFMRVDNPVAQFGAASALAQSREYIAARNLFKQIVKENPDYLQAAHNLAIVQKIIDDINRMSESQTNNENEASKELGDQPQTSDGAEKMMRQEQLIKESYNAEQLLQDEALNKAWMKRVQGDPERFLMTKFSQQLQTEGRL</sequence>
<keyword evidence="5" id="KW-1185">Reference proteome</keyword>
<dbReference type="InterPro" id="IPR050768">
    <property type="entry name" value="UPF0353/GerABKA_families"/>
</dbReference>
<evidence type="ECO:0000256" key="2">
    <source>
        <dbReference type="SAM" id="Phobius"/>
    </source>
</evidence>
<reference evidence="4 5" key="1">
    <citation type="submission" date="2019-09" db="EMBL/GenBank/DDBJ databases">
        <title>Hybrid Assembly of the complete Genome of the Deep-Sea Bacterium Moritella marina from long Nanopore and Illumina reads.</title>
        <authorList>
            <person name="Magin S."/>
            <person name="Georgoulis A."/>
            <person name="Papadimitriou K."/>
            <person name="Iliakis G."/>
            <person name="Vorgias C.E."/>
        </authorList>
    </citation>
    <scope>NUCLEOTIDE SEQUENCE [LARGE SCALE GENOMIC DNA]</scope>
    <source>
        <strain evidence="4 5">MP-1</strain>
    </source>
</reference>
<dbReference type="SUPFAM" id="SSF48452">
    <property type="entry name" value="TPR-like"/>
    <property type="match status" value="1"/>
</dbReference>